<dbReference type="Pfam" id="PF00304">
    <property type="entry name" value="Gamma-thionin"/>
    <property type="match status" value="1"/>
</dbReference>
<dbReference type="PROSITE" id="PS00940">
    <property type="entry name" value="GAMMA_THIONIN"/>
    <property type="match status" value="1"/>
</dbReference>
<protein>
    <recommendedName>
        <fullName evidence="6">Knottins-like domain-containing protein</fullName>
    </recommendedName>
</protein>
<evidence type="ECO:0000256" key="2">
    <source>
        <dbReference type="ARBA" id="ARBA00022577"/>
    </source>
</evidence>
<evidence type="ECO:0000256" key="5">
    <source>
        <dbReference type="SAM" id="SignalP"/>
    </source>
</evidence>
<dbReference type="PANTHER" id="PTHR33147">
    <property type="entry name" value="DEFENSIN-LIKE PROTEIN 1"/>
    <property type="match status" value="1"/>
</dbReference>
<dbReference type="InterPro" id="IPR036574">
    <property type="entry name" value="Scorpion_toxin-like_sf"/>
</dbReference>
<keyword evidence="1" id="KW-0929">Antimicrobial</keyword>
<dbReference type="InterPro" id="IPR008176">
    <property type="entry name" value="Defensin_plant"/>
</dbReference>
<feature type="domain" description="Knottins-like" evidence="6">
    <location>
        <begin position="33"/>
        <end position="69"/>
    </location>
</feature>
<evidence type="ECO:0000256" key="1">
    <source>
        <dbReference type="ARBA" id="ARBA00022529"/>
    </source>
</evidence>
<proteinExistence type="predicted"/>
<dbReference type="EMBL" id="CAEKKB010000002">
    <property type="protein sequence ID" value="CAB4299809.1"/>
    <property type="molecule type" value="Genomic_DNA"/>
</dbReference>
<dbReference type="Proteomes" id="UP000507245">
    <property type="component" value="Unassembled WGS sequence"/>
</dbReference>
<evidence type="ECO:0000313" key="7">
    <source>
        <dbReference type="EMBL" id="CAB4299809.1"/>
    </source>
</evidence>
<evidence type="ECO:0000313" key="8">
    <source>
        <dbReference type="Proteomes" id="UP000507245"/>
    </source>
</evidence>
<keyword evidence="4" id="KW-1015">Disulfide bond</keyword>
<dbReference type="OrthoDB" id="1146736at2759"/>
<evidence type="ECO:0000256" key="4">
    <source>
        <dbReference type="ARBA" id="ARBA00023157"/>
    </source>
</evidence>
<keyword evidence="3 5" id="KW-0732">Signal</keyword>
<evidence type="ECO:0000256" key="3">
    <source>
        <dbReference type="ARBA" id="ARBA00022729"/>
    </source>
</evidence>
<feature type="chain" id="PRO_5026996542" description="Knottins-like domain-containing protein" evidence="5">
    <location>
        <begin position="33"/>
        <end position="88"/>
    </location>
</feature>
<keyword evidence="8" id="KW-1185">Reference proteome</keyword>
<sequence length="88" mass="9733">MAKSLSNSATFGALLCLLFLFLSSHGVQMVEAKLCERRSKTWTGWCAKTSHCNKQCKDWEGVEHGACHGEFLEKPVSAISNAHCKISF</sequence>
<gene>
    <name evidence="7" type="ORF">ORAREDHAP_LOCUS14500</name>
</gene>
<accession>A0A6J5WE40</accession>
<name>A0A6J5WE40_PRUAR</name>
<organism evidence="7 8">
    <name type="scientific">Prunus armeniaca</name>
    <name type="common">Apricot</name>
    <name type="synonym">Armeniaca vulgaris</name>
    <dbReference type="NCBI Taxonomy" id="36596"/>
    <lineage>
        <taxon>Eukaryota</taxon>
        <taxon>Viridiplantae</taxon>
        <taxon>Streptophyta</taxon>
        <taxon>Embryophyta</taxon>
        <taxon>Tracheophyta</taxon>
        <taxon>Spermatophyta</taxon>
        <taxon>Magnoliopsida</taxon>
        <taxon>eudicotyledons</taxon>
        <taxon>Gunneridae</taxon>
        <taxon>Pentapetalae</taxon>
        <taxon>rosids</taxon>
        <taxon>fabids</taxon>
        <taxon>Rosales</taxon>
        <taxon>Rosaceae</taxon>
        <taxon>Amygdaloideae</taxon>
        <taxon>Amygdaleae</taxon>
        <taxon>Prunus</taxon>
    </lineage>
</organism>
<dbReference type="PANTHER" id="PTHR33147:SF46">
    <property type="entry name" value="DEFENSIN-LIKE PROTEIN 19"/>
    <property type="match status" value="1"/>
</dbReference>
<dbReference type="AlphaFoldDB" id="A0A6J5WE40"/>
<dbReference type="SUPFAM" id="SSF57095">
    <property type="entry name" value="Scorpion toxin-like"/>
    <property type="match status" value="1"/>
</dbReference>
<reference evidence="8" key="1">
    <citation type="journal article" date="2020" name="Genome Biol.">
        <title>Gamete binning: chromosome-level and haplotype-resolved genome assembly enabled by high-throughput single-cell sequencing of gamete genomes.</title>
        <authorList>
            <person name="Campoy J.A."/>
            <person name="Sun H."/>
            <person name="Goel M."/>
            <person name="Jiao W.-B."/>
            <person name="Folz-Donahue K."/>
            <person name="Wang N."/>
            <person name="Rubio M."/>
            <person name="Liu C."/>
            <person name="Kukat C."/>
            <person name="Ruiz D."/>
            <person name="Huettel B."/>
            <person name="Schneeberger K."/>
        </authorList>
    </citation>
    <scope>NUCLEOTIDE SEQUENCE [LARGE SCALE GENOMIC DNA]</scope>
    <source>
        <strain evidence="8">cv. Rojo Pasion</strain>
    </source>
</reference>
<dbReference type="InterPro" id="IPR003614">
    <property type="entry name" value="Knottins"/>
</dbReference>
<keyword evidence="2" id="KW-0295">Fungicide</keyword>
<feature type="signal peptide" evidence="5">
    <location>
        <begin position="1"/>
        <end position="32"/>
    </location>
</feature>
<dbReference type="Gene3D" id="3.30.30.10">
    <property type="entry name" value="Knottin, scorpion toxin-like"/>
    <property type="match status" value="1"/>
</dbReference>
<evidence type="ECO:0000259" key="6">
    <source>
        <dbReference type="Pfam" id="PF00304"/>
    </source>
</evidence>
<dbReference type="GO" id="GO:0006952">
    <property type="term" value="P:defense response"/>
    <property type="evidence" value="ECO:0007669"/>
    <property type="project" value="InterPro"/>
</dbReference>